<gene>
    <name evidence="2" type="ORF">Hgul01_01335</name>
</gene>
<dbReference type="RefSeq" id="WP_345721174.1">
    <property type="nucleotide sequence ID" value="NZ_BAABRU010000004.1"/>
</dbReference>
<dbReference type="Proteomes" id="UP001428290">
    <property type="component" value="Unassembled WGS sequence"/>
</dbReference>
<evidence type="ECO:0000259" key="1">
    <source>
        <dbReference type="SMART" id="SM00860"/>
    </source>
</evidence>
<sequence length="166" mass="18921">MNITIVDGFTPTNEAEVAAFEQELGCRLPEDYRSFLLEHNGGQPELTVFKTGSPLLLPDDESMIHFFLTLDPASEYYEIRDTIRTYTAYETRIPLELLPIACDPGGNVICLGIRGEQRGKVYFWDHEFELESEDEGDLYYNVSYCSPSFQAFVDSLSPERPLDDDD</sequence>
<protein>
    <recommendedName>
        <fullName evidence="1">Knr4/Smi1-like domain-containing protein</fullName>
    </recommendedName>
</protein>
<dbReference type="InterPro" id="IPR018958">
    <property type="entry name" value="Knr4/Smi1-like_dom"/>
</dbReference>
<dbReference type="SMART" id="SM00860">
    <property type="entry name" value="SMI1_KNR4"/>
    <property type="match status" value="1"/>
</dbReference>
<dbReference type="SUPFAM" id="SSF160631">
    <property type="entry name" value="SMI1/KNR4-like"/>
    <property type="match status" value="1"/>
</dbReference>
<accession>A0ABP9WY79</accession>
<name>A0ABP9WY79_9CHLR</name>
<organism evidence="2 3">
    <name type="scientific">Herpetosiphon gulosus</name>
    <dbReference type="NCBI Taxonomy" id="1973496"/>
    <lineage>
        <taxon>Bacteria</taxon>
        <taxon>Bacillati</taxon>
        <taxon>Chloroflexota</taxon>
        <taxon>Chloroflexia</taxon>
        <taxon>Herpetosiphonales</taxon>
        <taxon>Herpetosiphonaceae</taxon>
        <taxon>Herpetosiphon</taxon>
    </lineage>
</organism>
<dbReference type="EMBL" id="BAABRU010000004">
    <property type="protein sequence ID" value="GAA5527548.1"/>
    <property type="molecule type" value="Genomic_DNA"/>
</dbReference>
<keyword evidence="3" id="KW-1185">Reference proteome</keyword>
<comment type="caution">
    <text evidence="2">The sequence shown here is derived from an EMBL/GenBank/DDBJ whole genome shotgun (WGS) entry which is preliminary data.</text>
</comment>
<feature type="domain" description="Knr4/Smi1-like" evidence="1">
    <location>
        <begin position="11"/>
        <end position="155"/>
    </location>
</feature>
<evidence type="ECO:0000313" key="3">
    <source>
        <dbReference type="Proteomes" id="UP001428290"/>
    </source>
</evidence>
<dbReference type="Pfam" id="PF09346">
    <property type="entry name" value="SMI1_KNR4"/>
    <property type="match status" value="1"/>
</dbReference>
<evidence type="ECO:0000313" key="2">
    <source>
        <dbReference type="EMBL" id="GAA5527548.1"/>
    </source>
</evidence>
<proteinExistence type="predicted"/>
<dbReference type="InterPro" id="IPR037883">
    <property type="entry name" value="Knr4/Smi1-like_sf"/>
</dbReference>
<dbReference type="Gene3D" id="3.40.1580.10">
    <property type="entry name" value="SMI1/KNR4-like"/>
    <property type="match status" value="1"/>
</dbReference>
<reference evidence="2 3" key="1">
    <citation type="submission" date="2024-02" db="EMBL/GenBank/DDBJ databases">
        <title>Herpetosiphon gulosus NBRC 112829.</title>
        <authorList>
            <person name="Ichikawa N."/>
            <person name="Katano-Makiyama Y."/>
            <person name="Hidaka K."/>
        </authorList>
    </citation>
    <scope>NUCLEOTIDE SEQUENCE [LARGE SCALE GENOMIC DNA]</scope>
    <source>
        <strain evidence="2 3">NBRC 112829</strain>
    </source>
</reference>